<dbReference type="PANTHER" id="PTHR35007">
    <property type="entry name" value="INTEGRAL MEMBRANE PROTEIN-RELATED"/>
    <property type="match status" value="1"/>
</dbReference>
<keyword evidence="4" id="KW-1185">Reference proteome</keyword>
<reference evidence="3 4" key="1">
    <citation type="submission" date="2020-07" db="EMBL/GenBank/DDBJ databases">
        <title>Sequencing the genomes of 1000 actinobacteria strains.</title>
        <authorList>
            <person name="Klenk H.-P."/>
        </authorList>
    </citation>
    <scope>NUCLEOTIDE SEQUENCE [LARGE SCALE GENOMIC DNA]</scope>
    <source>
        <strain evidence="3 4">DSM 43814</strain>
    </source>
</reference>
<organism evidence="3 4">
    <name type="scientific">Micromonospora purpureochromogenes</name>
    <dbReference type="NCBI Taxonomy" id="47872"/>
    <lineage>
        <taxon>Bacteria</taxon>
        <taxon>Bacillati</taxon>
        <taxon>Actinomycetota</taxon>
        <taxon>Actinomycetes</taxon>
        <taxon>Micromonosporales</taxon>
        <taxon>Micromonosporaceae</taxon>
        <taxon>Micromonospora</taxon>
    </lineage>
</organism>
<proteinExistence type="predicted"/>
<feature type="compositionally biased region" description="Basic and acidic residues" evidence="1">
    <location>
        <begin position="165"/>
        <end position="174"/>
    </location>
</feature>
<evidence type="ECO:0000256" key="2">
    <source>
        <dbReference type="SAM" id="Phobius"/>
    </source>
</evidence>
<feature type="transmembrane region" description="Helical" evidence="2">
    <location>
        <begin position="365"/>
        <end position="383"/>
    </location>
</feature>
<feature type="region of interest" description="Disordered" evidence="1">
    <location>
        <begin position="151"/>
        <end position="174"/>
    </location>
</feature>
<feature type="region of interest" description="Disordered" evidence="1">
    <location>
        <begin position="34"/>
        <end position="55"/>
    </location>
</feature>
<sequence length="426" mass="42829">MSLPIWLVAALLVGAAAVVAWPVRSSRRRRRALLGAGAPGQPALTPHDGESTRTSPAAFLASGSATGVPETASPVGAAPAAVLASGSATEVPETAPPVVAAKAAVVPPGPRRADRVGSSRLAPAADRPCTVAVAVGGPTPAAMAGGRLARPAGALTRPPSFRPPGRRDSRRPLEPLRLGAGGIRRLHRAAGSDGVRTADTAAQWSGALGTERPPTSVRAVERLRGLRAPLVDRPRRTLLLVGLVAAALGALAAGPVAGVLLGGYGALGARAVLRRRATRHAVGERRRRLDQLCGLAADLRAGLPVPPPDDDGDRLASLTRAAVRLADRTGAPLAELLERVEADARALDRGLAAASAQAAGARATALLLAALPLGGIGLGYGIGADPVAVLLHTPVGAVSALTAMGLQIGGLLWAERLGGRPDASAR</sequence>
<dbReference type="PANTHER" id="PTHR35007:SF4">
    <property type="entry name" value="CONSERVED TRANSMEMBRANE PROTEIN-RELATED"/>
    <property type="match status" value="1"/>
</dbReference>
<dbReference type="Proteomes" id="UP000631553">
    <property type="component" value="Unassembled WGS sequence"/>
</dbReference>
<accession>A0ABX2RJ00</accession>
<keyword evidence="2" id="KW-0472">Membrane</keyword>
<feature type="transmembrane region" description="Helical" evidence="2">
    <location>
        <begin position="395"/>
        <end position="414"/>
    </location>
</feature>
<comment type="caution">
    <text evidence="3">The sequence shown here is derived from an EMBL/GenBank/DDBJ whole genome shotgun (WGS) entry which is preliminary data.</text>
</comment>
<dbReference type="EMBL" id="JACCCQ010000001">
    <property type="protein sequence ID" value="NYF56492.1"/>
    <property type="molecule type" value="Genomic_DNA"/>
</dbReference>
<evidence type="ECO:0000313" key="4">
    <source>
        <dbReference type="Proteomes" id="UP000631553"/>
    </source>
</evidence>
<feature type="compositionally biased region" description="Low complexity" evidence="1">
    <location>
        <begin position="34"/>
        <end position="44"/>
    </location>
</feature>
<dbReference type="RefSeq" id="WP_257028215.1">
    <property type="nucleotide sequence ID" value="NZ_JACCCQ010000001.1"/>
</dbReference>
<evidence type="ECO:0000256" key="1">
    <source>
        <dbReference type="SAM" id="MobiDB-lite"/>
    </source>
</evidence>
<keyword evidence="2" id="KW-0812">Transmembrane</keyword>
<evidence type="ECO:0008006" key="5">
    <source>
        <dbReference type="Google" id="ProtNLM"/>
    </source>
</evidence>
<evidence type="ECO:0000313" key="3">
    <source>
        <dbReference type="EMBL" id="NYF56492.1"/>
    </source>
</evidence>
<feature type="transmembrane region" description="Helical" evidence="2">
    <location>
        <begin position="238"/>
        <end position="267"/>
    </location>
</feature>
<name>A0ABX2RJ00_9ACTN</name>
<gene>
    <name evidence="3" type="ORF">HDA35_002323</name>
</gene>
<protein>
    <recommendedName>
        <fullName evidence="5">Tight adherence protein B</fullName>
    </recommendedName>
</protein>
<keyword evidence="2" id="KW-1133">Transmembrane helix</keyword>